<proteinExistence type="predicted"/>
<dbReference type="Pfam" id="PF13676">
    <property type="entry name" value="TIR_2"/>
    <property type="match status" value="1"/>
</dbReference>
<dbReference type="InterPro" id="IPR035897">
    <property type="entry name" value="Toll_tir_struct_dom_sf"/>
</dbReference>
<dbReference type="Proteomes" id="UP001183176">
    <property type="component" value="Unassembled WGS sequence"/>
</dbReference>
<accession>A0ABU2JE31</accession>
<dbReference type="InterPro" id="IPR000157">
    <property type="entry name" value="TIR_dom"/>
</dbReference>
<keyword evidence="2" id="KW-0675">Receptor</keyword>
<protein>
    <submittedName>
        <fullName evidence="2">Toll/interleukin-1 receptor domain-containing protein</fullName>
    </submittedName>
</protein>
<evidence type="ECO:0000313" key="2">
    <source>
        <dbReference type="EMBL" id="MDT0263197.1"/>
    </source>
</evidence>
<dbReference type="Gene3D" id="3.40.50.10140">
    <property type="entry name" value="Toll/interleukin-1 receptor homology (TIR) domain"/>
    <property type="match status" value="1"/>
</dbReference>
<organism evidence="2 3">
    <name type="scientific">Jatrophihabitans lederbergiae</name>
    <dbReference type="NCBI Taxonomy" id="3075547"/>
    <lineage>
        <taxon>Bacteria</taxon>
        <taxon>Bacillati</taxon>
        <taxon>Actinomycetota</taxon>
        <taxon>Actinomycetes</taxon>
        <taxon>Jatrophihabitantales</taxon>
        <taxon>Jatrophihabitantaceae</taxon>
        <taxon>Jatrophihabitans</taxon>
    </lineage>
</organism>
<dbReference type="RefSeq" id="WP_311424344.1">
    <property type="nucleotide sequence ID" value="NZ_JAVREH010000030.1"/>
</dbReference>
<sequence>MNTAQRIDTKREIATLLSQRDWVDIDLVLSEHGLPTTDDWRGDNLYQYVIAMIREATDPTLLELHAYVTGGVITVKPGAEPWRAGELRLFMSHLATHQKFVSDVGIYVQGYGVSAFVAHVSIDASEEWQTVIETALVTSDAMVVFLHDGFKESNWCDQEVGFAMARRIPVLPLNIDLNPYGFMGKLQAELCAGMAAPQIGDKIVQWLIRTPSAQAAMTDGLVKAFEGVYSYDRAREVYGKLIQLRSYTPAQLQRLDAATRNNDQVKDANLSGTSIPELVQVLIRECGGIPVVRSEPDPWASSEPPF</sequence>
<evidence type="ECO:0000259" key="1">
    <source>
        <dbReference type="Pfam" id="PF13676"/>
    </source>
</evidence>
<name>A0ABU2JE31_9ACTN</name>
<comment type="caution">
    <text evidence="2">The sequence shown here is derived from an EMBL/GenBank/DDBJ whole genome shotgun (WGS) entry which is preliminary data.</text>
</comment>
<gene>
    <name evidence="2" type="ORF">RM423_17560</name>
</gene>
<evidence type="ECO:0000313" key="3">
    <source>
        <dbReference type="Proteomes" id="UP001183176"/>
    </source>
</evidence>
<dbReference type="EMBL" id="JAVREH010000030">
    <property type="protein sequence ID" value="MDT0263197.1"/>
    <property type="molecule type" value="Genomic_DNA"/>
</dbReference>
<reference evidence="3" key="1">
    <citation type="submission" date="2023-07" db="EMBL/GenBank/DDBJ databases">
        <title>30 novel species of actinomycetes from the DSMZ collection.</title>
        <authorList>
            <person name="Nouioui I."/>
        </authorList>
    </citation>
    <scope>NUCLEOTIDE SEQUENCE [LARGE SCALE GENOMIC DNA]</scope>
    <source>
        <strain evidence="3">DSM 44399</strain>
    </source>
</reference>
<dbReference type="SUPFAM" id="SSF52200">
    <property type="entry name" value="Toll/Interleukin receptor TIR domain"/>
    <property type="match status" value="1"/>
</dbReference>
<feature type="domain" description="TIR" evidence="1">
    <location>
        <begin position="90"/>
        <end position="179"/>
    </location>
</feature>
<keyword evidence="3" id="KW-1185">Reference proteome</keyword>